<organism evidence="1 2">
    <name type="scientific">Mixta gaviniae</name>
    <dbReference type="NCBI Taxonomy" id="665914"/>
    <lineage>
        <taxon>Bacteria</taxon>
        <taxon>Pseudomonadati</taxon>
        <taxon>Pseudomonadota</taxon>
        <taxon>Gammaproteobacteria</taxon>
        <taxon>Enterobacterales</taxon>
        <taxon>Erwiniaceae</taxon>
        <taxon>Mixta</taxon>
    </lineage>
</organism>
<proteinExistence type="predicted"/>
<dbReference type="Proteomes" id="UP000238365">
    <property type="component" value="Chromosome"/>
</dbReference>
<dbReference type="EMBL" id="CP026377">
    <property type="protein sequence ID" value="AUX95545.1"/>
    <property type="molecule type" value="Genomic_DNA"/>
</dbReference>
<protein>
    <submittedName>
        <fullName evidence="1">Uncharacterized protein</fullName>
    </submittedName>
</protein>
<name>A0A1X1E718_9GAMM</name>
<gene>
    <name evidence="1" type="ORF">C2E15_19180</name>
</gene>
<reference evidence="1 2" key="1">
    <citation type="submission" date="2018-01" db="EMBL/GenBank/DDBJ databases">
        <title>Complete and assembled Genome of Pantoea gaviniae DSM22758T.</title>
        <authorList>
            <person name="Stevens M.J.A."/>
            <person name="Zurfluh K."/>
            <person name="Stephan R."/>
        </authorList>
    </citation>
    <scope>NUCLEOTIDE SEQUENCE [LARGE SCALE GENOMIC DNA]</scope>
    <source>
        <strain evidence="1 2">DSM 22758</strain>
    </source>
</reference>
<dbReference type="OrthoDB" id="6628868at2"/>
<evidence type="ECO:0000313" key="1">
    <source>
        <dbReference type="EMBL" id="AUX95545.1"/>
    </source>
</evidence>
<dbReference type="AlphaFoldDB" id="A0A1X1E718"/>
<sequence>MAGQITFFPLSSVCWMFSDGAGWHIDVIPASSAVLLLRPVALLPAGAPLLRWRNGQLLLDIGRFSLPLSARECAVSWRSPKIPRRLYCPRMTLRELGHLLNVSAFVFICGGYDPAASQRRYR</sequence>
<evidence type="ECO:0000313" key="2">
    <source>
        <dbReference type="Proteomes" id="UP000238365"/>
    </source>
</evidence>
<accession>A0A1X1E718</accession>
<dbReference type="KEGG" id="pgz:C2E15_19180"/>
<keyword evidence="2" id="KW-1185">Reference proteome</keyword>